<gene>
    <name evidence="1" type="ORF">JKP88DRAFT_144805</name>
</gene>
<dbReference type="AlphaFoldDB" id="A0A835ZB57"/>
<proteinExistence type="predicted"/>
<sequence length="53" mass="5778">QTAETIDEEGWLHSGDVATFDDNNRTDMPAPSGFMRITGRIKELIITAGGENV</sequence>
<name>A0A835ZB57_9STRA</name>
<feature type="non-terminal residue" evidence="1">
    <location>
        <position position="1"/>
    </location>
</feature>
<evidence type="ECO:0000313" key="2">
    <source>
        <dbReference type="Proteomes" id="UP000664859"/>
    </source>
</evidence>
<evidence type="ECO:0008006" key="3">
    <source>
        <dbReference type="Google" id="ProtNLM"/>
    </source>
</evidence>
<protein>
    <recommendedName>
        <fullName evidence="3">Long-chain fatty acid--CoA ligase</fullName>
    </recommendedName>
</protein>
<dbReference type="InterPro" id="IPR042099">
    <property type="entry name" value="ANL_N_sf"/>
</dbReference>
<dbReference type="Proteomes" id="UP000664859">
    <property type="component" value="Unassembled WGS sequence"/>
</dbReference>
<comment type="caution">
    <text evidence="1">The sequence shown here is derived from an EMBL/GenBank/DDBJ whole genome shotgun (WGS) entry which is preliminary data.</text>
</comment>
<dbReference type="SUPFAM" id="SSF56801">
    <property type="entry name" value="Acetyl-CoA synthetase-like"/>
    <property type="match status" value="1"/>
</dbReference>
<dbReference type="Gene3D" id="3.40.50.12780">
    <property type="entry name" value="N-terminal domain of ligase-like"/>
    <property type="match status" value="1"/>
</dbReference>
<evidence type="ECO:0000313" key="1">
    <source>
        <dbReference type="EMBL" id="KAG5185688.1"/>
    </source>
</evidence>
<dbReference type="OrthoDB" id="3633556at2759"/>
<feature type="non-terminal residue" evidence="1">
    <location>
        <position position="53"/>
    </location>
</feature>
<keyword evidence="2" id="KW-1185">Reference proteome</keyword>
<organism evidence="1 2">
    <name type="scientific">Tribonema minus</name>
    <dbReference type="NCBI Taxonomy" id="303371"/>
    <lineage>
        <taxon>Eukaryota</taxon>
        <taxon>Sar</taxon>
        <taxon>Stramenopiles</taxon>
        <taxon>Ochrophyta</taxon>
        <taxon>PX clade</taxon>
        <taxon>Xanthophyceae</taxon>
        <taxon>Tribonematales</taxon>
        <taxon>Tribonemataceae</taxon>
        <taxon>Tribonema</taxon>
    </lineage>
</organism>
<dbReference type="EMBL" id="JAFCMP010000124">
    <property type="protein sequence ID" value="KAG5185688.1"/>
    <property type="molecule type" value="Genomic_DNA"/>
</dbReference>
<reference evidence="1" key="1">
    <citation type="submission" date="2021-02" db="EMBL/GenBank/DDBJ databases">
        <title>First Annotated Genome of the Yellow-green Alga Tribonema minus.</title>
        <authorList>
            <person name="Mahan K.M."/>
        </authorList>
    </citation>
    <scope>NUCLEOTIDE SEQUENCE</scope>
    <source>
        <strain evidence="1">UTEX B ZZ1240</strain>
    </source>
</reference>
<accession>A0A835ZB57</accession>